<dbReference type="Pfam" id="PF13041">
    <property type="entry name" value="PPR_2"/>
    <property type="match status" value="1"/>
</dbReference>
<feature type="repeat" description="PPR" evidence="1">
    <location>
        <begin position="559"/>
        <end position="593"/>
    </location>
</feature>
<dbReference type="PANTHER" id="PTHR47934:SF6">
    <property type="entry name" value="MITOCHONDRIAL GROUP I INTRON SPLICING FACTOR CCM1-RELATED"/>
    <property type="match status" value="1"/>
</dbReference>
<protein>
    <recommendedName>
        <fullName evidence="5">Pentacotripeptide-repeat region of PRORP domain-containing protein</fullName>
    </recommendedName>
</protein>
<reference evidence="3" key="1">
    <citation type="journal article" date="2020" name="Stud. Mycol.">
        <title>101 Dothideomycetes genomes: a test case for predicting lifestyles and emergence of pathogens.</title>
        <authorList>
            <person name="Haridas S."/>
            <person name="Albert R."/>
            <person name="Binder M."/>
            <person name="Bloem J."/>
            <person name="Labutti K."/>
            <person name="Salamov A."/>
            <person name="Andreopoulos B."/>
            <person name="Baker S."/>
            <person name="Barry K."/>
            <person name="Bills G."/>
            <person name="Bluhm B."/>
            <person name="Cannon C."/>
            <person name="Castanera R."/>
            <person name="Culley D."/>
            <person name="Daum C."/>
            <person name="Ezra D."/>
            <person name="Gonzalez J."/>
            <person name="Henrissat B."/>
            <person name="Kuo A."/>
            <person name="Liang C."/>
            <person name="Lipzen A."/>
            <person name="Lutzoni F."/>
            <person name="Magnuson J."/>
            <person name="Mondo S."/>
            <person name="Nolan M."/>
            <person name="Ohm R."/>
            <person name="Pangilinan J."/>
            <person name="Park H.-J."/>
            <person name="Ramirez L."/>
            <person name="Alfaro M."/>
            <person name="Sun H."/>
            <person name="Tritt A."/>
            <person name="Yoshinaga Y."/>
            <person name="Zwiers L.-H."/>
            <person name="Turgeon B."/>
            <person name="Goodwin S."/>
            <person name="Spatafora J."/>
            <person name="Crous P."/>
            <person name="Grigoriev I."/>
        </authorList>
    </citation>
    <scope>NUCLEOTIDE SEQUENCE</scope>
    <source>
        <strain evidence="3">Tuck. ex Michener</strain>
    </source>
</reference>
<dbReference type="GO" id="GO:0003729">
    <property type="term" value="F:mRNA binding"/>
    <property type="evidence" value="ECO:0007669"/>
    <property type="project" value="TreeGrafter"/>
</dbReference>
<dbReference type="AlphaFoldDB" id="A0A6A6GZF0"/>
<evidence type="ECO:0008006" key="5">
    <source>
        <dbReference type="Google" id="ProtNLM"/>
    </source>
</evidence>
<dbReference type="Proteomes" id="UP000800092">
    <property type="component" value="Unassembled WGS sequence"/>
</dbReference>
<dbReference type="OrthoDB" id="185373at2759"/>
<accession>A0A6A6GZF0</accession>
<name>A0A6A6GZF0_VIRVR</name>
<evidence type="ECO:0000256" key="1">
    <source>
        <dbReference type="PROSITE-ProRule" id="PRU00708"/>
    </source>
</evidence>
<sequence length="1124" mass="128377">MLERAARCLESGGRILLRGRRTLRTKRMLHSAFWHHGAGDLNLPPYMLPPLYGDNSPSKGTEASSATLPDGFLLDFLYPPRTKAFLRDLATVNGDKLDRHQGRQSHLNRYREYSSVASVETQSIGAPKENYDGSFAQNGPHLADTSTFEAFHYESRPPPKAAQQYQKGGQNGHDDFKSLQTTLRSGKQGAYEEVWRTINSADPTSPLFPSTLADILDYLSTSAEDIDADRILRLFQRLEKAARRPSSYRAAIAANLKLGEIGRAVTVFQEAADSAITEGIGVDILLEQIIQRRFWQLGSEVYGTYCAGSGKQQIENVSEIWQHLKRLTIPLNAVASFANGISRFPRCFNHRTSSDLMIFFRDLSTITLKQQFEKLFLHSRQSHQRQVDQILWLVKKMRSWGLTSPELYENSIFALNRRQKVKSPEKANLVSSLYEIFRKERFFSPSKQLLTVVMSVLCHHEPRDEVLRHFTRIEDVGQDWAKSHGYLSNEAVRMMLEVFARAGEVNLVHKYFGYLDSPSKEDLQRSFFWLIYIHSRRADLHKAIWQFERMTQEFSVSPDRECYNAVLQAYSRNDDLEGALQRFEEMKSDGVTPDAHTFGILMGIYAGRGVPQCVSELFSIANSHGVDPTPHMWAALVRAHIENDDLATAEKIAEESHCSKATTEPVTIVWNQVLTAHALRRDLESTSRIFKRMQQGQIPLDSLTYAALMQCLVLLRQYDAARKILQKVIPKERQKRLALHFAILMGGYVQSKQWSRILGLNIVMRRRGIRPTASTRVPVLKAQVAIETNFLQTQSQGQSSNRLPTTEQALSDVLEDSDRREITSAIKQPTYGLEGFSMNETYPDAYYEVLISTYGRRNSFDIVDDVFEEYLHSKEHRSSSSFVPPLRFLTALMQSHWRAREYDDIEQCWILFYRKAMRYVKVAPVPKPDLASTPSEALLLQPLLSPTRMAPSRRHIISPPLTFFMRSLSQRGEILRLISLIDELITSGWVLSNRVWNLYVQSLIKHAHTLHAFQICEQYLMPGWPGWRRGRALQRAPPRSQKQRGFDRINIKNVLPSMLLPQYPTMVVLARAMLDVQRASAYASQGKTNIKEIREKAPKTVRAVETMPLLPHDSVQKNLLGSTT</sequence>
<dbReference type="PROSITE" id="PS51375">
    <property type="entry name" value="PPR"/>
    <property type="match status" value="1"/>
</dbReference>
<dbReference type="SUPFAM" id="SSF48452">
    <property type="entry name" value="TPR-like"/>
    <property type="match status" value="1"/>
</dbReference>
<dbReference type="GO" id="GO:0007005">
    <property type="term" value="P:mitochondrion organization"/>
    <property type="evidence" value="ECO:0007669"/>
    <property type="project" value="TreeGrafter"/>
</dbReference>
<dbReference type="GO" id="GO:0006396">
    <property type="term" value="P:RNA processing"/>
    <property type="evidence" value="ECO:0007669"/>
    <property type="project" value="TreeGrafter"/>
</dbReference>
<dbReference type="InterPro" id="IPR051114">
    <property type="entry name" value="Mito_RNA_Proc_CCM1"/>
</dbReference>
<evidence type="ECO:0000313" key="3">
    <source>
        <dbReference type="EMBL" id="KAF2231029.1"/>
    </source>
</evidence>
<dbReference type="GO" id="GO:0005739">
    <property type="term" value="C:mitochondrion"/>
    <property type="evidence" value="ECO:0007669"/>
    <property type="project" value="TreeGrafter"/>
</dbReference>
<dbReference type="EMBL" id="ML991832">
    <property type="protein sequence ID" value="KAF2231029.1"/>
    <property type="molecule type" value="Genomic_DNA"/>
</dbReference>
<dbReference type="Gene3D" id="1.25.40.10">
    <property type="entry name" value="Tetratricopeptide repeat domain"/>
    <property type="match status" value="2"/>
</dbReference>
<dbReference type="InterPro" id="IPR002885">
    <property type="entry name" value="PPR_rpt"/>
</dbReference>
<organism evidence="3 4">
    <name type="scientific">Viridothelium virens</name>
    <name type="common">Speckled blister lichen</name>
    <name type="synonym">Trypethelium virens</name>
    <dbReference type="NCBI Taxonomy" id="1048519"/>
    <lineage>
        <taxon>Eukaryota</taxon>
        <taxon>Fungi</taxon>
        <taxon>Dikarya</taxon>
        <taxon>Ascomycota</taxon>
        <taxon>Pezizomycotina</taxon>
        <taxon>Dothideomycetes</taxon>
        <taxon>Dothideomycetes incertae sedis</taxon>
        <taxon>Trypetheliales</taxon>
        <taxon>Trypetheliaceae</taxon>
        <taxon>Viridothelium</taxon>
    </lineage>
</organism>
<feature type="region of interest" description="Disordered" evidence="2">
    <location>
        <begin position="156"/>
        <end position="177"/>
    </location>
</feature>
<dbReference type="NCBIfam" id="TIGR00756">
    <property type="entry name" value="PPR"/>
    <property type="match status" value="1"/>
</dbReference>
<dbReference type="PANTHER" id="PTHR47934">
    <property type="entry name" value="PENTATRICOPEPTIDE REPEAT-CONTAINING PROTEIN PET309, MITOCHONDRIAL"/>
    <property type="match status" value="1"/>
</dbReference>
<proteinExistence type="predicted"/>
<gene>
    <name evidence="3" type="ORF">EV356DRAFT_507803</name>
</gene>
<evidence type="ECO:0000313" key="4">
    <source>
        <dbReference type="Proteomes" id="UP000800092"/>
    </source>
</evidence>
<keyword evidence="4" id="KW-1185">Reference proteome</keyword>
<evidence type="ECO:0000256" key="2">
    <source>
        <dbReference type="SAM" id="MobiDB-lite"/>
    </source>
</evidence>
<dbReference type="InterPro" id="IPR011990">
    <property type="entry name" value="TPR-like_helical_dom_sf"/>
</dbReference>